<dbReference type="OrthoDB" id="3692874at2759"/>
<keyword evidence="3" id="KW-1185">Reference proteome</keyword>
<sequence length="106" mass="11575">MRSTSVIAFLATSLLASTGAAVTENPAIAFGTFTDRCSSGQRDFQNPDDGCHGLPGKGMKVWWLAETCRAFIYKDYNCTPAAGELQVAKGTCYDTTRYYSIKVFCH</sequence>
<reference evidence="2 3" key="2">
    <citation type="journal article" date="2013" name="PLoS Genet.">
        <title>Comparative genome structure, secondary metabolite, and effector coding capacity across Cochliobolus pathogens.</title>
        <authorList>
            <person name="Condon B.J."/>
            <person name="Leng Y."/>
            <person name="Wu D."/>
            <person name="Bushley K.E."/>
            <person name="Ohm R.A."/>
            <person name="Otillar R."/>
            <person name="Martin J."/>
            <person name="Schackwitz W."/>
            <person name="Grimwood J."/>
            <person name="MohdZainudin N."/>
            <person name="Xue C."/>
            <person name="Wang R."/>
            <person name="Manning V.A."/>
            <person name="Dhillon B."/>
            <person name="Tu Z.J."/>
            <person name="Steffenson B.J."/>
            <person name="Salamov A."/>
            <person name="Sun H."/>
            <person name="Lowry S."/>
            <person name="LaButti K."/>
            <person name="Han J."/>
            <person name="Copeland A."/>
            <person name="Lindquist E."/>
            <person name="Barry K."/>
            <person name="Schmutz J."/>
            <person name="Baker S.E."/>
            <person name="Ciuffetti L.M."/>
            <person name="Grigoriev I.V."/>
            <person name="Zhong S."/>
            <person name="Turgeon B.G."/>
        </authorList>
    </citation>
    <scope>NUCLEOTIDE SEQUENCE [LARGE SCALE GENOMIC DNA]</scope>
    <source>
        <strain evidence="3">28A</strain>
    </source>
</reference>
<proteinExistence type="predicted"/>
<organism evidence="2 3">
    <name type="scientific">Exserohilum turcicum (strain 28A)</name>
    <name type="common">Northern leaf blight fungus</name>
    <name type="synonym">Setosphaeria turcica</name>
    <dbReference type="NCBI Taxonomy" id="671987"/>
    <lineage>
        <taxon>Eukaryota</taxon>
        <taxon>Fungi</taxon>
        <taxon>Dikarya</taxon>
        <taxon>Ascomycota</taxon>
        <taxon>Pezizomycotina</taxon>
        <taxon>Dothideomycetes</taxon>
        <taxon>Pleosporomycetidae</taxon>
        <taxon>Pleosporales</taxon>
        <taxon>Pleosporineae</taxon>
        <taxon>Pleosporaceae</taxon>
        <taxon>Exserohilum</taxon>
    </lineage>
</organism>
<feature type="chain" id="PRO_5004342396" evidence="1">
    <location>
        <begin position="21"/>
        <end position="106"/>
    </location>
</feature>
<accession>R0IJ69</accession>
<dbReference type="AlphaFoldDB" id="R0IJ69"/>
<name>R0IJ69_EXST2</name>
<dbReference type="HOGENOM" id="CLU_2222779_0_0_1"/>
<protein>
    <submittedName>
        <fullName evidence="2">Uncharacterized protein</fullName>
    </submittedName>
</protein>
<dbReference type="EMBL" id="KB908703">
    <property type="protein sequence ID" value="EOA85190.1"/>
    <property type="molecule type" value="Genomic_DNA"/>
</dbReference>
<gene>
    <name evidence="2" type="ORF">SETTUDRAFT_32413</name>
</gene>
<dbReference type="GeneID" id="19403650"/>
<evidence type="ECO:0000256" key="1">
    <source>
        <dbReference type="SAM" id="SignalP"/>
    </source>
</evidence>
<evidence type="ECO:0000313" key="2">
    <source>
        <dbReference type="EMBL" id="EOA85190.1"/>
    </source>
</evidence>
<keyword evidence="1" id="KW-0732">Signal</keyword>
<feature type="signal peptide" evidence="1">
    <location>
        <begin position="1"/>
        <end position="20"/>
    </location>
</feature>
<reference evidence="2 3" key="1">
    <citation type="journal article" date="2012" name="PLoS Pathog.">
        <title>Diverse lifestyles and strategies of plant pathogenesis encoded in the genomes of eighteen Dothideomycetes fungi.</title>
        <authorList>
            <person name="Ohm R.A."/>
            <person name="Feau N."/>
            <person name="Henrissat B."/>
            <person name="Schoch C.L."/>
            <person name="Horwitz B.A."/>
            <person name="Barry K.W."/>
            <person name="Condon B.J."/>
            <person name="Copeland A.C."/>
            <person name="Dhillon B."/>
            <person name="Glaser F."/>
            <person name="Hesse C.N."/>
            <person name="Kosti I."/>
            <person name="LaButti K."/>
            <person name="Lindquist E.A."/>
            <person name="Lucas S."/>
            <person name="Salamov A.A."/>
            <person name="Bradshaw R.E."/>
            <person name="Ciuffetti L."/>
            <person name="Hamelin R.C."/>
            <person name="Kema G.H.J."/>
            <person name="Lawrence C."/>
            <person name="Scott J.A."/>
            <person name="Spatafora J.W."/>
            <person name="Turgeon B.G."/>
            <person name="de Wit P.J.G.M."/>
            <person name="Zhong S."/>
            <person name="Goodwin S.B."/>
            <person name="Grigoriev I.V."/>
        </authorList>
    </citation>
    <scope>NUCLEOTIDE SEQUENCE [LARGE SCALE GENOMIC DNA]</scope>
    <source>
        <strain evidence="3">28A</strain>
    </source>
</reference>
<evidence type="ECO:0000313" key="3">
    <source>
        <dbReference type="Proteomes" id="UP000016935"/>
    </source>
</evidence>
<dbReference type="Proteomes" id="UP000016935">
    <property type="component" value="Unassembled WGS sequence"/>
</dbReference>
<dbReference type="RefSeq" id="XP_008027028.1">
    <property type="nucleotide sequence ID" value="XM_008028837.1"/>
</dbReference>